<dbReference type="Proteomes" id="UP000653454">
    <property type="component" value="Unassembled WGS sequence"/>
</dbReference>
<dbReference type="EMBL" id="CAJHNJ030000001">
    <property type="protein sequence ID" value="CAG9089031.1"/>
    <property type="molecule type" value="Genomic_DNA"/>
</dbReference>
<accession>A0A8S4CZM1</accession>
<gene>
    <name evidence="1" type="ORF">PLXY2_LOCUS433</name>
</gene>
<organism evidence="1 2">
    <name type="scientific">Plutella xylostella</name>
    <name type="common">Diamondback moth</name>
    <name type="synonym">Plutella maculipennis</name>
    <dbReference type="NCBI Taxonomy" id="51655"/>
    <lineage>
        <taxon>Eukaryota</taxon>
        <taxon>Metazoa</taxon>
        <taxon>Ecdysozoa</taxon>
        <taxon>Arthropoda</taxon>
        <taxon>Hexapoda</taxon>
        <taxon>Insecta</taxon>
        <taxon>Pterygota</taxon>
        <taxon>Neoptera</taxon>
        <taxon>Endopterygota</taxon>
        <taxon>Lepidoptera</taxon>
        <taxon>Glossata</taxon>
        <taxon>Ditrysia</taxon>
        <taxon>Yponomeutoidea</taxon>
        <taxon>Plutellidae</taxon>
        <taxon>Plutella</taxon>
    </lineage>
</organism>
<name>A0A8S4CZM1_PLUXY</name>
<keyword evidence="2" id="KW-1185">Reference proteome</keyword>
<evidence type="ECO:0000313" key="1">
    <source>
        <dbReference type="EMBL" id="CAG9089031.1"/>
    </source>
</evidence>
<comment type="caution">
    <text evidence="1">The sequence shown here is derived from an EMBL/GenBank/DDBJ whole genome shotgun (WGS) entry which is preliminary data.</text>
</comment>
<protein>
    <submittedName>
        <fullName evidence="1">(diamondback moth) hypothetical protein</fullName>
    </submittedName>
</protein>
<reference evidence="1" key="1">
    <citation type="submission" date="2020-11" db="EMBL/GenBank/DDBJ databases">
        <authorList>
            <person name="Whiteford S."/>
        </authorList>
    </citation>
    <scope>NUCLEOTIDE SEQUENCE</scope>
</reference>
<sequence length="63" mass="7001">MALASSVSLYYSIVQRAARHYLEDYCHTGEHRDHQCLGQLGVESLSSHAPPLRAATEWAVTTD</sequence>
<evidence type="ECO:0000313" key="2">
    <source>
        <dbReference type="Proteomes" id="UP000653454"/>
    </source>
</evidence>
<proteinExistence type="predicted"/>
<dbReference type="AlphaFoldDB" id="A0A8S4CZM1"/>